<feature type="region of interest" description="Disordered" evidence="1">
    <location>
        <begin position="35"/>
        <end position="82"/>
    </location>
</feature>
<protein>
    <recommendedName>
        <fullName evidence="4">VAN3-binding protein-like auxin canalisation domain-containing protein</fullName>
    </recommendedName>
</protein>
<dbReference type="Proteomes" id="UP000266723">
    <property type="component" value="Unassembled WGS sequence"/>
</dbReference>
<evidence type="ECO:0000256" key="1">
    <source>
        <dbReference type="SAM" id="MobiDB-lite"/>
    </source>
</evidence>
<name>A0ABQ7DSR3_BRACR</name>
<dbReference type="EMBL" id="QGKV02000649">
    <property type="protein sequence ID" value="KAF3580572.1"/>
    <property type="molecule type" value="Genomic_DNA"/>
</dbReference>
<proteinExistence type="predicted"/>
<feature type="compositionally biased region" description="Basic and acidic residues" evidence="1">
    <location>
        <begin position="44"/>
        <end position="57"/>
    </location>
</feature>
<keyword evidence="3" id="KW-1185">Reference proteome</keyword>
<sequence length="82" mass="9067">MATGGGLVAASVAIRDFKMGLKPAGLTGAWTVEEQREAWTSGEQRGDKNAEENKRDWTASLRPPRRRPETGLLYCLAPPERR</sequence>
<evidence type="ECO:0000313" key="2">
    <source>
        <dbReference type="EMBL" id="KAF3580572.1"/>
    </source>
</evidence>
<reference evidence="2 3" key="1">
    <citation type="journal article" date="2020" name="BMC Genomics">
        <title>Intraspecific diversification of the crop wild relative Brassica cretica Lam. using demographic model selection.</title>
        <authorList>
            <person name="Kioukis A."/>
            <person name="Michalopoulou V.A."/>
            <person name="Briers L."/>
            <person name="Pirintsos S."/>
            <person name="Studholme D.J."/>
            <person name="Pavlidis P."/>
            <person name="Sarris P.F."/>
        </authorList>
    </citation>
    <scope>NUCLEOTIDE SEQUENCE [LARGE SCALE GENOMIC DNA]</scope>
    <source>
        <strain evidence="3">cv. PFS-1207/04</strain>
    </source>
</reference>
<accession>A0ABQ7DSR3</accession>
<evidence type="ECO:0008006" key="4">
    <source>
        <dbReference type="Google" id="ProtNLM"/>
    </source>
</evidence>
<comment type="caution">
    <text evidence="2">The sequence shown here is derived from an EMBL/GenBank/DDBJ whole genome shotgun (WGS) entry which is preliminary data.</text>
</comment>
<evidence type="ECO:0000313" key="3">
    <source>
        <dbReference type="Proteomes" id="UP000266723"/>
    </source>
</evidence>
<organism evidence="2 3">
    <name type="scientific">Brassica cretica</name>
    <name type="common">Mustard</name>
    <dbReference type="NCBI Taxonomy" id="69181"/>
    <lineage>
        <taxon>Eukaryota</taxon>
        <taxon>Viridiplantae</taxon>
        <taxon>Streptophyta</taxon>
        <taxon>Embryophyta</taxon>
        <taxon>Tracheophyta</taxon>
        <taxon>Spermatophyta</taxon>
        <taxon>Magnoliopsida</taxon>
        <taxon>eudicotyledons</taxon>
        <taxon>Gunneridae</taxon>
        <taxon>Pentapetalae</taxon>
        <taxon>rosids</taxon>
        <taxon>malvids</taxon>
        <taxon>Brassicales</taxon>
        <taxon>Brassicaceae</taxon>
        <taxon>Brassiceae</taxon>
        <taxon>Brassica</taxon>
    </lineage>
</organism>
<gene>
    <name evidence="2" type="ORF">DY000_02033790</name>
</gene>